<name>A0A7W7Y4U3_9BACT</name>
<keyword evidence="1" id="KW-1133">Transmembrane helix</keyword>
<feature type="transmembrane region" description="Helical" evidence="1">
    <location>
        <begin position="34"/>
        <end position="54"/>
    </location>
</feature>
<organism evidence="2 3">
    <name type="scientific">Desulfurispira natronophila</name>
    <dbReference type="NCBI Taxonomy" id="682562"/>
    <lineage>
        <taxon>Bacteria</taxon>
        <taxon>Pseudomonadati</taxon>
        <taxon>Chrysiogenota</taxon>
        <taxon>Chrysiogenia</taxon>
        <taxon>Chrysiogenales</taxon>
        <taxon>Chrysiogenaceae</taxon>
        <taxon>Desulfurispira</taxon>
    </lineage>
</organism>
<dbReference type="RefSeq" id="WP_183732020.1">
    <property type="nucleotide sequence ID" value="NZ_JACHID010000008.1"/>
</dbReference>
<feature type="transmembrane region" description="Helical" evidence="1">
    <location>
        <begin position="6"/>
        <end position="27"/>
    </location>
</feature>
<dbReference type="EMBL" id="JACHID010000008">
    <property type="protein sequence ID" value="MBB5022105.1"/>
    <property type="molecule type" value="Genomic_DNA"/>
</dbReference>
<accession>A0A7W7Y4U3</accession>
<gene>
    <name evidence="2" type="ORF">HNR37_001433</name>
</gene>
<protein>
    <submittedName>
        <fullName evidence="2">Uncharacterized protein</fullName>
    </submittedName>
</protein>
<evidence type="ECO:0000313" key="2">
    <source>
        <dbReference type="EMBL" id="MBB5022105.1"/>
    </source>
</evidence>
<evidence type="ECO:0000313" key="3">
    <source>
        <dbReference type="Proteomes" id="UP000528322"/>
    </source>
</evidence>
<feature type="transmembrane region" description="Helical" evidence="1">
    <location>
        <begin position="66"/>
        <end position="86"/>
    </location>
</feature>
<reference evidence="2 3" key="1">
    <citation type="submission" date="2020-08" db="EMBL/GenBank/DDBJ databases">
        <title>Genomic Encyclopedia of Type Strains, Phase IV (KMG-IV): sequencing the most valuable type-strain genomes for metagenomic binning, comparative biology and taxonomic classification.</title>
        <authorList>
            <person name="Goeker M."/>
        </authorList>
    </citation>
    <scope>NUCLEOTIDE SEQUENCE [LARGE SCALE GENOMIC DNA]</scope>
    <source>
        <strain evidence="2 3">DSM 22071</strain>
    </source>
</reference>
<keyword evidence="3" id="KW-1185">Reference proteome</keyword>
<evidence type="ECO:0000256" key="1">
    <source>
        <dbReference type="SAM" id="Phobius"/>
    </source>
</evidence>
<sequence>MQANTILVIYLVVAVGWMLFGFVRLAYLREFRRFIRWAIIVSLCLLWFHYFPVVGEMLQEEYRSRIMIPVSVLVLILFSSSGPFMTHRGRKK</sequence>
<dbReference type="AlphaFoldDB" id="A0A7W7Y4U3"/>
<comment type="caution">
    <text evidence="2">The sequence shown here is derived from an EMBL/GenBank/DDBJ whole genome shotgun (WGS) entry which is preliminary data.</text>
</comment>
<dbReference type="Proteomes" id="UP000528322">
    <property type="component" value="Unassembled WGS sequence"/>
</dbReference>
<keyword evidence="1" id="KW-0472">Membrane</keyword>
<proteinExistence type="predicted"/>
<keyword evidence="1" id="KW-0812">Transmembrane</keyword>